<protein>
    <submittedName>
        <fullName evidence="1">Uncharacterized protein</fullName>
    </submittedName>
</protein>
<dbReference type="EMBL" id="JACEFF010000654">
    <property type="protein sequence ID" value="KAH9633536.1"/>
    <property type="molecule type" value="Genomic_DNA"/>
</dbReference>
<evidence type="ECO:0000313" key="2">
    <source>
        <dbReference type="Proteomes" id="UP000814243"/>
    </source>
</evidence>
<dbReference type="Proteomes" id="UP000814243">
    <property type="component" value="Unassembled WGS sequence"/>
</dbReference>
<gene>
    <name evidence="1" type="ORF">HF086_013213</name>
</gene>
<organism evidence="1 2">
    <name type="scientific">Spodoptera exigua</name>
    <name type="common">Beet armyworm</name>
    <name type="synonym">Noctua fulgens</name>
    <dbReference type="NCBI Taxonomy" id="7107"/>
    <lineage>
        <taxon>Eukaryota</taxon>
        <taxon>Metazoa</taxon>
        <taxon>Ecdysozoa</taxon>
        <taxon>Arthropoda</taxon>
        <taxon>Hexapoda</taxon>
        <taxon>Insecta</taxon>
        <taxon>Pterygota</taxon>
        <taxon>Neoptera</taxon>
        <taxon>Endopterygota</taxon>
        <taxon>Lepidoptera</taxon>
        <taxon>Glossata</taxon>
        <taxon>Ditrysia</taxon>
        <taxon>Noctuoidea</taxon>
        <taxon>Noctuidae</taxon>
        <taxon>Amphipyrinae</taxon>
        <taxon>Spodoptera</taxon>
    </lineage>
</organism>
<reference evidence="1" key="1">
    <citation type="journal article" date="2021" name="G3 (Bethesda)">
        <title>Genome and transcriptome analysis of the beet armyworm Spodoptera exigua reveals targets for pest control. .</title>
        <authorList>
            <person name="Simon S."/>
            <person name="Breeschoten T."/>
            <person name="Jansen H.J."/>
            <person name="Dirks R.P."/>
            <person name="Schranz M.E."/>
            <person name="Ros V.I.D."/>
        </authorList>
    </citation>
    <scope>NUCLEOTIDE SEQUENCE</scope>
    <source>
        <strain evidence="1">TB_SE_WUR_2020</strain>
    </source>
</reference>
<evidence type="ECO:0000313" key="1">
    <source>
        <dbReference type="EMBL" id="KAH9633536.1"/>
    </source>
</evidence>
<comment type="caution">
    <text evidence="1">The sequence shown here is derived from an EMBL/GenBank/DDBJ whole genome shotgun (WGS) entry which is preliminary data.</text>
</comment>
<name>A0A922MB96_SPOEX</name>
<dbReference type="AlphaFoldDB" id="A0A922MB96"/>
<accession>A0A922MB96</accession>
<sequence>MWTLSNNVAQIFYHSTYNKEESREIASGRINIKGDPRETTVTLLRDSLLHYNFDAGNKKASGTLDGTRTLDFDLPDEAENVNSGAGIALGANINIDAIIVAKDKFLAGKFPFWRKR</sequence>
<proteinExistence type="predicted"/>